<proteinExistence type="predicted"/>
<accession>A0A932LZL3</accession>
<reference evidence="1" key="1">
    <citation type="submission" date="2020-07" db="EMBL/GenBank/DDBJ databases">
        <title>Huge and variable diversity of episymbiotic CPR bacteria and DPANN archaea in groundwater ecosystems.</title>
        <authorList>
            <person name="He C.Y."/>
            <person name="Keren R."/>
            <person name="Whittaker M."/>
            <person name="Farag I.F."/>
            <person name="Doudna J."/>
            <person name="Cate J.H.D."/>
            <person name="Banfield J.F."/>
        </authorList>
    </citation>
    <scope>NUCLEOTIDE SEQUENCE</scope>
    <source>
        <strain evidence="1">NC_groundwater_717_Ag_S-0.2um_59_8</strain>
    </source>
</reference>
<organism evidence="1 2">
    <name type="scientific">Tectimicrobiota bacterium</name>
    <dbReference type="NCBI Taxonomy" id="2528274"/>
    <lineage>
        <taxon>Bacteria</taxon>
        <taxon>Pseudomonadati</taxon>
        <taxon>Nitrospinota/Tectimicrobiota group</taxon>
        <taxon>Candidatus Tectimicrobiota</taxon>
    </lineage>
</organism>
<dbReference type="Pfam" id="PF04368">
    <property type="entry name" value="DUF507"/>
    <property type="match status" value="1"/>
</dbReference>
<sequence length="92" mass="10889">MRLSREKINHLSKLLIGSIQGQKRITLTREANDVRLRVVKVITDELKIDDVIDAEVRRSLNSYSKKPVEGSREWDILYQKLYESEMKKRRGF</sequence>
<dbReference type="EMBL" id="JACPSX010000059">
    <property type="protein sequence ID" value="MBI3014152.1"/>
    <property type="molecule type" value="Genomic_DNA"/>
</dbReference>
<evidence type="ECO:0000313" key="1">
    <source>
        <dbReference type="EMBL" id="MBI3014152.1"/>
    </source>
</evidence>
<protein>
    <submittedName>
        <fullName evidence="1">DUF507 family protein</fullName>
    </submittedName>
</protein>
<dbReference type="Proteomes" id="UP000741360">
    <property type="component" value="Unassembled WGS sequence"/>
</dbReference>
<name>A0A932LZL3_UNCTE</name>
<comment type="caution">
    <text evidence="1">The sequence shown here is derived from an EMBL/GenBank/DDBJ whole genome shotgun (WGS) entry which is preliminary data.</text>
</comment>
<dbReference type="InterPro" id="IPR007463">
    <property type="entry name" value="DUF507"/>
</dbReference>
<dbReference type="AlphaFoldDB" id="A0A932LZL3"/>
<evidence type="ECO:0000313" key="2">
    <source>
        <dbReference type="Proteomes" id="UP000741360"/>
    </source>
</evidence>
<gene>
    <name evidence="1" type="ORF">HYY65_03585</name>
</gene>